<proteinExistence type="predicted"/>
<evidence type="ECO:0000313" key="2">
    <source>
        <dbReference type="EMBL" id="CAG2131663.1"/>
    </source>
</evidence>
<sequence length="44" mass="4905">MANLLDWITAIGAAVVVYAAVRYPIYPPGFYDEDPARSQARQPH</sequence>
<keyword evidence="1" id="KW-0472">Membrane</keyword>
<reference evidence="2 3" key="1">
    <citation type="submission" date="2021-03" db="EMBL/GenBank/DDBJ databases">
        <authorList>
            <person name="Peeters C."/>
        </authorList>
    </citation>
    <scope>NUCLEOTIDE SEQUENCE [LARGE SCALE GENOMIC DNA]</scope>
    <source>
        <strain evidence="2 3">LMG 26411</strain>
    </source>
</reference>
<dbReference type="Proteomes" id="UP000672657">
    <property type="component" value="Unassembled WGS sequence"/>
</dbReference>
<evidence type="ECO:0000256" key="1">
    <source>
        <dbReference type="SAM" id="Phobius"/>
    </source>
</evidence>
<keyword evidence="1" id="KW-1133">Transmembrane helix</keyword>
<evidence type="ECO:0000313" key="3">
    <source>
        <dbReference type="Proteomes" id="UP000672657"/>
    </source>
</evidence>
<protein>
    <submittedName>
        <fullName evidence="2">Uncharacterized protein</fullName>
    </submittedName>
</protein>
<keyword evidence="1" id="KW-0812">Transmembrane</keyword>
<accession>A0ABM8TAD4</accession>
<feature type="transmembrane region" description="Helical" evidence="1">
    <location>
        <begin position="7"/>
        <end position="25"/>
    </location>
</feature>
<organism evidence="2 3">
    <name type="scientific">Cupriavidus numazuensis</name>
    <dbReference type="NCBI Taxonomy" id="221992"/>
    <lineage>
        <taxon>Bacteria</taxon>
        <taxon>Pseudomonadati</taxon>
        <taxon>Pseudomonadota</taxon>
        <taxon>Betaproteobacteria</taxon>
        <taxon>Burkholderiales</taxon>
        <taxon>Burkholderiaceae</taxon>
        <taxon>Cupriavidus</taxon>
    </lineage>
</organism>
<dbReference type="EMBL" id="CAJPVI010000002">
    <property type="protein sequence ID" value="CAG2131663.1"/>
    <property type="molecule type" value="Genomic_DNA"/>
</dbReference>
<dbReference type="RefSeq" id="WP_280519686.1">
    <property type="nucleotide sequence ID" value="NZ_CAJPVI010000002.1"/>
</dbReference>
<name>A0ABM8TAD4_9BURK</name>
<comment type="caution">
    <text evidence="2">The sequence shown here is derived from an EMBL/GenBank/DDBJ whole genome shotgun (WGS) entry which is preliminary data.</text>
</comment>
<keyword evidence="3" id="KW-1185">Reference proteome</keyword>
<gene>
    <name evidence="2" type="ORF">LMG26411_00442</name>
</gene>